<dbReference type="Proteomes" id="UP000324832">
    <property type="component" value="Unassembled WGS sequence"/>
</dbReference>
<accession>A0A5E4QGM6</accession>
<keyword evidence="3" id="KW-1185">Reference proteome</keyword>
<evidence type="ECO:0000313" key="3">
    <source>
        <dbReference type="Proteomes" id="UP000324832"/>
    </source>
</evidence>
<organism evidence="2 3">
    <name type="scientific">Leptidea sinapis</name>
    <dbReference type="NCBI Taxonomy" id="189913"/>
    <lineage>
        <taxon>Eukaryota</taxon>
        <taxon>Metazoa</taxon>
        <taxon>Ecdysozoa</taxon>
        <taxon>Arthropoda</taxon>
        <taxon>Hexapoda</taxon>
        <taxon>Insecta</taxon>
        <taxon>Pterygota</taxon>
        <taxon>Neoptera</taxon>
        <taxon>Endopterygota</taxon>
        <taxon>Lepidoptera</taxon>
        <taxon>Glossata</taxon>
        <taxon>Ditrysia</taxon>
        <taxon>Papilionoidea</taxon>
        <taxon>Pieridae</taxon>
        <taxon>Dismorphiinae</taxon>
        <taxon>Leptidea</taxon>
    </lineage>
</organism>
<reference evidence="2 3" key="1">
    <citation type="submission" date="2017-07" db="EMBL/GenBank/DDBJ databases">
        <authorList>
            <person name="Talla V."/>
            <person name="Backstrom N."/>
        </authorList>
    </citation>
    <scope>NUCLEOTIDE SEQUENCE [LARGE SCALE GENOMIC DNA]</scope>
</reference>
<dbReference type="InterPro" id="IPR018849">
    <property type="entry name" value="Urb2/Npa2_C"/>
</dbReference>
<gene>
    <name evidence="2" type="ORF">LSINAPIS_LOCUS7773</name>
</gene>
<evidence type="ECO:0000313" key="2">
    <source>
        <dbReference type="EMBL" id="VVC96232.1"/>
    </source>
</evidence>
<dbReference type="Pfam" id="PF10441">
    <property type="entry name" value="Urb2"/>
    <property type="match status" value="1"/>
</dbReference>
<protein>
    <recommendedName>
        <fullName evidence="1">Nucleolar 27S pre-rRNA processing Urb2/Npa2 C-terminal domain-containing protein</fullName>
    </recommendedName>
</protein>
<feature type="non-terminal residue" evidence="2">
    <location>
        <position position="1379"/>
    </location>
</feature>
<sequence length="1379" mass="158284">MHGSWDYELKRRLQDASIPLAKRFRLAKNVVYTDTHDFPSQTKEMLIGEWLGELTSTKSITSKQFRDVLGWLDGGDDFTVFKYELIKIVAKYVGNNIIQVEDIKHIITFLENSKIRTQLIIYIKDFIDISVTLLQHLAQPDSTNSALIDRLLKNISQYYKDCKKKLEFTILFLDGDILETIFGYLGTENEKTTLSLCQSILFPMNKKSYFAGYLNNLIRKADLSQLIEESGSNIVFVLKIMDAFLKFPEGRTNTDESFLKNFISVFVYSYSNESQLIFAFYIMLCNCLDLKQNYVNSAMKLTPIEFDSDKIKRGIFLHMLEVLVKNEIDISIQLRDTINDRSAETIKTFLLFLQDVLFNNIKVGKKVNKMTLNLITTALKLDPTLVEQVTIQILPLLMVAKKNSSTMSLYIEMINLLLKTMFKLGRGLHFIHEMLPHLKNTLDLNQSEHELDGSDLLPDDCVDIYGRLTSELLFRQNKDLLLLFQEDLEEYCLKHLQIGNINNSVTVLTEMLSAILSSFLRYNKMADHSVPLPIGEDFWSAFHNFENGTLKTLAECLAQLDYNTRIVSAFLKTCICFVELKVLNFKFSNIKLDISEVDNNDDIFDMGVILPSLKNSFKGLVPKINVDENDLMQNLLVLKRLAFQLVTKTKKTEYYASTFKSHVVKTLSSTLSCDKKSYYLSILFSNLDQNQVKQVAKCLVKTFSEDGNIFLIDAVANNKHLLQASFSEATKNILKQFENTEPLLKCLKESHDISTVLKENSGMKLLYKLTITEKDEKIAHYLDIVKHLQLYYLDENSQLVAILVLLALKNNCNVKENKRSIDNTLQSIYEVSTKLPDVFILFSVSEMFQFDNNFFDLLKLNTKASKLIIVKSLLETAVKKVKTDAEVIKNIVKILLAKLPKVSTKLVDIEYFANPIFQIICILLPILTKEKRNITTSAYRSILANLQEQLNKIMLDSFKNIDFSVIKHFDVSEDVMATLNAMNAYSLTLLKCCETNDGSEVKSTESLYSGLDFFVKNALQIIGDDQFKAAHVETPLQLINIMLRYKKKLEWHQMVQDSDKFNEFLSQVWRAIKLRLSIVHGHRVKITNSVTDEMVVTLKYVAELSSTQFFVNIVDDLNALCVLMANIVELKCEALAKLMFRSLKNMRFWIQQHFSGDFEHRDGDKQDGGMIVTLDDSICEILTIDLSILAEVILAAKKISFDYKFLDVIFVLQHQTHYILGRDSTHKCDISWKSFFALFESSVAILNSLIQSREELLEDRWPCFMQCYKTLVLCMCERSKLSDPDDRTTEHKFAEIAHSIEKNIAAYAVADFCVYLESCHPPKIIRQHLENSVVLLIQACDSTHSMAFLRRGLAGAVGQMTLTNMYTMYKRYHKYVGNA</sequence>
<dbReference type="EMBL" id="FZQP02002615">
    <property type="protein sequence ID" value="VVC96232.1"/>
    <property type="molecule type" value="Genomic_DNA"/>
</dbReference>
<name>A0A5E4QGM6_9NEOP</name>
<feature type="domain" description="Nucleolar 27S pre-rRNA processing Urb2/Npa2 C-terminal" evidence="1">
    <location>
        <begin position="1237"/>
        <end position="1377"/>
    </location>
</feature>
<evidence type="ECO:0000259" key="1">
    <source>
        <dbReference type="Pfam" id="PF10441"/>
    </source>
</evidence>
<proteinExistence type="predicted"/>